<dbReference type="InterPro" id="IPR018247">
    <property type="entry name" value="EF_Hand_1_Ca_BS"/>
</dbReference>
<protein>
    <submittedName>
        <fullName evidence="4">EF-hand domain-containing protein</fullName>
    </submittedName>
</protein>
<evidence type="ECO:0000256" key="1">
    <source>
        <dbReference type="SAM" id="MobiDB-lite"/>
    </source>
</evidence>
<feature type="region of interest" description="Disordered" evidence="1">
    <location>
        <begin position="23"/>
        <end position="93"/>
    </location>
</feature>
<reference evidence="4 5" key="1">
    <citation type="submission" date="2024-02" db="EMBL/GenBank/DDBJ databases">
        <title>Bacteria isolated from the canopy kelp, Nereocystis luetkeana.</title>
        <authorList>
            <person name="Pfister C.A."/>
            <person name="Younker I.T."/>
            <person name="Light S.H."/>
        </authorList>
    </citation>
    <scope>NUCLEOTIDE SEQUENCE [LARGE SCALE GENOMIC DNA]</scope>
    <source>
        <strain evidence="4 5">TI.1.05</strain>
    </source>
</reference>
<sequence>MKKTTSVILSSILLLGVSVQAYANQESRGPRERPVFSDVDTDGNGEISLAEFSSQDLPGGDADQIFNSIDTDQDGVISEQEFSDHKPPAPPQR</sequence>
<organism evidence="4 5">
    <name type="scientific">Psychromonas aquatilis</name>
    <dbReference type="NCBI Taxonomy" id="2005072"/>
    <lineage>
        <taxon>Bacteria</taxon>
        <taxon>Pseudomonadati</taxon>
        <taxon>Pseudomonadota</taxon>
        <taxon>Gammaproteobacteria</taxon>
        <taxon>Alteromonadales</taxon>
        <taxon>Psychromonadaceae</taxon>
        <taxon>Psychromonas</taxon>
    </lineage>
</organism>
<dbReference type="Pfam" id="PF13499">
    <property type="entry name" value="EF-hand_7"/>
    <property type="match status" value="1"/>
</dbReference>
<feature type="chain" id="PRO_5045923478" evidence="2">
    <location>
        <begin position="24"/>
        <end position="93"/>
    </location>
</feature>
<evidence type="ECO:0000256" key="2">
    <source>
        <dbReference type="SAM" id="SignalP"/>
    </source>
</evidence>
<dbReference type="InterPro" id="IPR002048">
    <property type="entry name" value="EF_hand_dom"/>
</dbReference>
<evidence type="ECO:0000259" key="3">
    <source>
        <dbReference type="PROSITE" id="PS50222"/>
    </source>
</evidence>
<dbReference type="PROSITE" id="PS00018">
    <property type="entry name" value="EF_HAND_1"/>
    <property type="match status" value="1"/>
</dbReference>
<dbReference type="RefSeq" id="WP_341598691.1">
    <property type="nucleotide sequence ID" value="NZ_JBAKAZ010000064.1"/>
</dbReference>
<evidence type="ECO:0000313" key="5">
    <source>
        <dbReference type="Proteomes" id="UP001369082"/>
    </source>
</evidence>
<keyword evidence="2" id="KW-0732">Signal</keyword>
<dbReference type="Proteomes" id="UP001369082">
    <property type="component" value="Unassembled WGS sequence"/>
</dbReference>
<dbReference type="CDD" id="cd00051">
    <property type="entry name" value="EFh"/>
    <property type="match status" value="1"/>
</dbReference>
<comment type="caution">
    <text evidence="4">The sequence shown here is derived from an EMBL/GenBank/DDBJ whole genome shotgun (WGS) entry which is preliminary data.</text>
</comment>
<dbReference type="SUPFAM" id="SSF47473">
    <property type="entry name" value="EF-hand"/>
    <property type="match status" value="1"/>
</dbReference>
<dbReference type="InterPro" id="IPR011992">
    <property type="entry name" value="EF-hand-dom_pair"/>
</dbReference>
<evidence type="ECO:0000313" key="4">
    <source>
        <dbReference type="EMBL" id="MEL0630564.1"/>
    </source>
</evidence>
<gene>
    <name evidence="4" type="ORF">V6256_13185</name>
</gene>
<proteinExistence type="predicted"/>
<keyword evidence="5" id="KW-1185">Reference proteome</keyword>
<feature type="signal peptide" evidence="2">
    <location>
        <begin position="1"/>
        <end position="23"/>
    </location>
</feature>
<dbReference type="EMBL" id="JBAKAZ010000064">
    <property type="protein sequence ID" value="MEL0630564.1"/>
    <property type="molecule type" value="Genomic_DNA"/>
</dbReference>
<name>A0ABU9GTA5_9GAMM</name>
<dbReference type="PROSITE" id="PS50222">
    <property type="entry name" value="EF_HAND_2"/>
    <property type="match status" value="1"/>
</dbReference>
<dbReference type="Gene3D" id="1.10.238.10">
    <property type="entry name" value="EF-hand"/>
    <property type="match status" value="1"/>
</dbReference>
<accession>A0ABU9GTA5</accession>
<feature type="domain" description="EF-hand" evidence="3">
    <location>
        <begin position="57"/>
        <end position="92"/>
    </location>
</feature>